<protein>
    <submittedName>
        <fullName evidence="1">Uncharacterized protein</fullName>
    </submittedName>
</protein>
<accession>A0A087UT48</accession>
<reference evidence="1 2" key="1">
    <citation type="submission" date="2013-11" db="EMBL/GenBank/DDBJ databases">
        <title>Genome sequencing of Stegodyphus mimosarum.</title>
        <authorList>
            <person name="Bechsgaard J."/>
        </authorList>
    </citation>
    <scope>NUCLEOTIDE SEQUENCE [LARGE SCALE GENOMIC DNA]</scope>
</reference>
<dbReference type="AlphaFoldDB" id="A0A087UT48"/>
<gene>
    <name evidence="1" type="ORF">X975_02495</name>
</gene>
<evidence type="ECO:0000313" key="2">
    <source>
        <dbReference type="Proteomes" id="UP000054359"/>
    </source>
</evidence>
<evidence type="ECO:0000313" key="1">
    <source>
        <dbReference type="EMBL" id="KFM80537.1"/>
    </source>
</evidence>
<organism evidence="1 2">
    <name type="scientific">Stegodyphus mimosarum</name>
    <name type="common">African social velvet spider</name>
    <dbReference type="NCBI Taxonomy" id="407821"/>
    <lineage>
        <taxon>Eukaryota</taxon>
        <taxon>Metazoa</taxon>
        <taxon>Ecdysozoa</taxon>
        <taxon>Arthropoda</taxon>
        <taxon>Chelicerata</taxon>
        <taxon>Arachnida</taxon>
        <taxon>Araneae</taxon>
        <taxon>Araneomorphae</taxon>
        <taxon>Entelegynae</taxon>
        <taxon>Eresoidea</taxon>
        <taxon>Eresidae</taxon>
        <taxon>Stegodyphus</taxon>
    </lineage>
</organism>
<proteinExistence type="predicted"/>
<feature type="non-terminal residue" evidence="1">
    <location>
        <position position="57"/>
    </location>
</feature>
<dbReference type="Proteomes" id="UP000054359">
    <property type="component" value="Unassembled WGS sequence"/>
</dbReference>
<dbReference type="EMBL" id="KK121471">
    <property type="protein sequence ID" value="KFM80537.1"/>
    <property type="molecule type" value="Genomic_DNA"/>
</dbReference>
<name>A0A087UT48_STEMI</name>
<keyword evidence="2" id="KW-1185">Reference proteome</keyword>
<sequence length="57" mass="6686">MKQNLKLSNENQVLYLGTKLKVVENYYHQKNLFSLDKQGILFQLLDSDLAQIFCSHL</sequence>